<comment type="caution">
    <text evidence="4">The sequence shown here is derived from an EMBL/GenBank/DDBJ whole genome shotgun (WGS) entry which is preliminary data.</text>
</comment>
<dbReference type="PANTHER" id="PTHR43817:SF1">
    <property type="entry name" value="HYDROLASE, FAMILY 43, PUTATIVE (AFU_ORTHOLOGUE AFUA_3G01660)-RELATED"/>
    <property type="match status" value="1"/>
</dbReference>
<protein>
    <submittedName>
        <fullName evidence="4">Glycosyl hydrolase</fullName>
    </submittedName>
</protein>
<dbReference type="PANTHER" id="PTHR43817">
    <property type="entry name" value="GLYCOSYL HYDROLASE"/>
    <property type="match status" value="1"/>
</dbReference>
<dbReference type="CDD" id="cd03143">
    <property type="entry name" value="A4_beta-galactosidase_middle_domain"/>
    <property type="match status" value="1"/>
</dbReference>
<keyword evidence="1" id="KW-0732">Signal</keyword>
<evidence type="ECO:0000256" key="1">
    <source>
        <dbReference type="ARBA" id="ARBA00022729"/>
    </source>
</evidence>
<organism evidence="4 5">
    <name type="scientific">Sphingobacterium corticis</name>
    <dbReference type="NCBI Taxonomy" id="1812823"/>
    <lineage>
        <taxon>Bacteria</taxon>
        <taxon>Pseudomonadati</taxon>
        <taxon>Bacteroidota</taxon>
        <taxon>Sphingobacteriia</taxon>
        <taxon>Sphingobacteriales</taxon>
        <taxon>Sphingobacteriaceae</taxon>
        <taxon>Sphingobacterium</taxon>
    </lineage>
</organism>
<dbReference type="NCBIfam" id="NF045579">
    <property type="entry name" value="rhamnoside_JR"/>
    <property type="match status" value="1"/>
</dbReference>
<dbReference type="GO" id="GO:0016787">
    <property type="term" value="F:hydrolase activity"/>
    <property type="evidence" value="ECO:0007669"/>
    <property type="project" value="UniProtKB-KW"/>
</dbReference>
<evidence type="ECO:0000259" key="3">
    <source>
        <dbReference type="Pfam" id="PF22666"/>
    </source>
</evidence>
<reference evidence="5" key="1">
    <citation type="journal article" date="2019" name="Int. J. Syst. Evol. Microbiol.">
        <title>The Global Catalogue of Microorganisms (GCM) 10K type strain sequencing project: providing services to taxonomists for standard genome sequencing and annotation.</title>
        <authorList>
            <consortium name="The Broad Institute Genomics Platform"/>
            <consortium name="The Broad Institute Genome Sequencing Center for Infectious Disease"/>
            <person name="Wu L."/>
            <person name="Ma J."/>
        </authorList>
    </citation>
    <scope>NUCLEOTIDE SEQUENCE [LARGE SCALE GENOMIC DNA]</scope>
    <source>
        <strain evidence="5">KCTC 42248</strain>
    </source>
</reference>
<dbReference type="Pfam" id="PF22666">
    <property type="entry name" value="Glyco_hydro_2_N2"/>
    <property type="match status" value="1"/>
</dbReference>
<feature type="domain" description="Beta-mannosidase-like galactose-binding" evidence="3">
    <location>
        <begin position="969"/>
        <end position="1046"/>
    </location>
</feature>
<dbReference type="Pfam" id="PF17132">
    <property type="entry name" value="Glyco_hydro_106"/>
    <property type="match status" value="1"/>
</dbReference>
<evidence type="ECO:0000256" key="2">
    <source>
        <dbReference type="ARBA" id="ARBA00022801"/>
    </source>
</evidence>
<dbReference type="PROSITE" id="PS51257">
    <property type="entry name" value="PROKAR_LIPOPROTEIN"/>
    <property type="match status" value="1"/>
</dbReference>
<sequence>MNKILIALAIFLTVSCVTRSKIAPPNWEHMETVFSEAHDTIQTSVYWYWISDNISKEGVIKDLHAMKKVGINRAFIGHIGLDDIPKEKWGNVKLFSEEWWEILRTACATATELGIDIGMFNGPGWSQSGGPWIKEDQSMRYLHRVDTIVKGARSFNGKIAGKPANFQPTNVIAFPLPKDYRANIADQKLKVKSDLKDQPVEQLFVKGNKREVVFPNGKSTQITFSADQPFTARSLTIYPSEKTGAFNVTLEVLKDGEFSAIRTYRVDRTNPAENVGFDAFAPAAISFEAVESPTYRITIDQTYGQAGVREIELKTIPVIERFEEKTFAKMHPTPLPFWHHYMWPKQAEVDATKGHAIAPEQVIDLTQKLSADGSLLWDVPEGEWMIMQMGMLPTGAFNAPASELGRGIEVDKMSTKHVASHFDNFIGAIIRRIPAEDRKSFKVVVQDSYETGGQNWTDDFEEKFVKAFGYDPKPYLPTYYGLVVGSQEQSDRFLWDMRRFVADQVAYEYVGGFRKISHEHGLTTWLENYGHWGFPGEFLQYGGQSDEVGGEFWSEGNLGDIENRAASSAAHIYGKTKVSAESFTSAGNVFGRYPAMFKERGDRFFAEGINNTLLHVYIHQPYEDKLPGVNAWFGNDFNRLNTWFYEMGGFISYLKRTNYMLQQGTYVADVAYFIGEDTPKMTGEQNPSLPSGYDFDYMNAEVIMNRMEMKDGRFTLPDGLSYKILVLPAIETIRPELLEKIEKLVKDGGVILGSKPTRSPSLQNFKDADERVRMLADKLWGNIDGNAIKQNTYGKGLVLNNMSLEDAFALLDLKPDFKIDSEKNIHYLHRKLQDGDMYFLSNQSGQEVAFEASFRSTNKTVELWDALSGRIRNLPECYVDGSITRVPLELASQGSAFVIFRNKKPAKASESNKRKNFVDPEQVITVEGEWKVTFINPDSSKFTRNFDQLADWSKHADDKVKYFSGSAHYEIDIYQLPSLKKKRVVLNIGQVGVLASVSINGKEVGSVWTDPYSIDITSFCQSGSNHIDIKVTNTWVNSLIGDQQKPEDERKFWTIVNPYKKDSALHKAGLLGPVTFEIYPER</sequence>
<keyword evidence="5" id="KW-1185">Reference proteome</keyword>
<dbReference type="Gene3D" id="2.60.120.260">
    <property type="entry name" value="Galactose-binding domain-like"/>
    <property type="match status" value="1"/>
</dbReference>
<dbReference type="Proteomes" id="UP001597393">
    <property type="component" value="Unassembled WGS sequence"/>
</dbReference>
<dbReference type="EMBL" id="JBHUMA010000006">
    <property type="protein sequence ID" value="MFD2598668.1"/>
    <property type="molecule type" value="Genomic_DNA"/>
</dbReference>
<name>A0ABW5NJ37_9SPHI</name>
<evidence type="ECO:0000313" key="5">
    <source>
        <dbReference type="Proteomes" id="UP001597393"/>
    </source>
</evidence>
<gene>
    <name evidence="4" type="ORF">ACFSQ3_06855</name>
</gene>
<dbReference type="SUPFAM" id="SSF49785">
    <property type="entry name" value="Galactose-binding domain-like"/>
    <property type="match status" value="1"/>
</dbReference>
<dbReference type="InterPro" id="IPR054593">
    <property type="entry name" value="Beta-mannosidase-like_N2"/>
</dbReference>
<proteinExistence type="predicted"/>
<keyword evidence="2 4" id="KW-0378">Hydrolase</keyword>
<evidence type="ECO:0000313" key="4">
    <source>
        <dbReference type="EMBL" id="MFD2598668.1"/>
    </source>
</evidence>
<accession>A0ABW5NJ37</accession>
<dbReference type="InterPro" id="IPR008979">
    <property type="entry name" value="Galactose-bd-like_sf"/>
</dbReference>